<evidence type="ECO:0000313" key="2">
    <source>
        <dbReference type="EMBL" id="KAG5607731.1"/>
    </source>
</evidence>
<proteinExistence type="predicted"/>
<dbReference type="Proteomes" id="UP000824120">
    <property type="component" value="Chromosome 5"/>
</dbReference>
<feature type="region of interest" description="Disordered" evidence="1">
    <location>
        <begin position="45"/>
        <end position="73"/>
    </location>
</feature>
<organism evidence="2 3">
    <name type="scientific">Solanum commersonii</name>
    <name type="common">Commerson's wild potato</name>
    <name type="synonym">Commerson's nightshade</name>
    <dbReference type="NCBI Taxonomy" id="4109"/>
    <lineage>
        <taxon>Eukaryota</taxon>
        <taxon>Viridiplantae</taxon>
        <taxon>Streptophyta</taxon>
        <taxon>Embryophyta</taxon>
        <taxon>Tracheophyta</taxon>
        <taxon>Spermatophyta</taxon>
        <taxon>Magnoliopsida</taxon>
        <taxon>eudicotyledons</taxon>
        <taxon>Gunneridae</taxon>
        <taxon>Pentapetalae</taxon>
        <taxon>asterids</taxon>
        <taxon>lamiids</taxon>
        <taxon>Solanales</taxon>
        <taxon>Solanaceae</taxon>
        <taxon>Solanoideae</taxon>
        <taxon>Solaneae</taxon>
        <taxon>Solanum</taxon>
    </lineage>
</organism>
<evidence type="ECO:0000313" key="3">
    <source>
        <dbReference type="Proteomes" id="UP000824120"/>
    </source>
</evidence>
<protein>
    <submittedName>
        <fullName evidence="2">Uncharacterized protein</fullName>
    </submittedName>
</protein>
<name>A0A9J5Z432_SOLCO</name>
<keyword evidence="3" id="KW-1185">Reference proteome</keyword>
<gene>
    <name evidence="2" type="ORF">H5410_029223</name>
</gene>
<reference evidence="2 3" key="1">
    <citation type="submission" date="2020-09" db="EMBL/GenBank/DDBJ databases">
        <title>De no assembly of potato wild relative species, Solanum commersonii.</title>
        <authorList>
            <person name="Cho K."/>
        </authorList>
    </citation>
    <scope>NUCLEOTIDE SEQUENCE [LARGE SCALE GENOMIC DNA]</scope>
    <source>
        <strain evidence="2">LZ3.2</strain>
        <tissue evidence="2">Leaf</tissue>
    </source>
</reference>
<evidence type="ECO:0000256" key="1">
    <source>
        <dbReference type="SAM" id="MobiDB-lite"/>
    </source>
</evidence>
<comment type="caution">
    <text evidence="2">The sequence shown here is derived from an EMBL/GenBank/DDBJ whole genome shotgun (WGS) entry which is preliminary data.</text>
</comment>
<feature type="region of interest" description="Disordered" evidence="1">
    <location>
        <begin position="1"/>
        <end position="26"/>
    </location>
</feature>
<dbReference type="AlphaFoldDB" id="A0A9J5Z432"/>
<sequence length="73" mass="8370">MSETQNLPRRGGDDMLSQHTSKSREVASRVMDNWLRLGNWGIALERPPYSPVERSDDAEERSRKLNPAMTTQL</sequence>
<dbReference type="EMBL" id="JACXVP010000005">
    <property type="protein sequence ID" value="KAG5607731.1"/>
    <property type="molecule type" value="Genomic_DNA"/>
</dbReference>
<accession>A0A9J5Z432</accession>